<evidence type="ECO:0000256" key="2">
    <source>
        <dbReference type="PROSITE-ProRule" id="PRU00169"/>
    </source>
</evidence>
<dbReference type="InterPro" id="IPR011006">
    <property type="entry name" value="CheY-like_superfamily"/>
</dbReference>
<dbReference type="OrthoDB" id="7326651at2"/>
<name>A0A420WFA8_9PROT</name>
<evidence type="ECO:0000313" key="4">
    <source>
        <dbReference type="EMBL" id="RKQ69663.1"/>
    </source>
</evidence>
<dbReference type="PANTHER" id="PTHR44591:SF21">
    <property type="entry name" value="TWO-COMPONENT RESPONSE REGULATOR"/>
    <property type="match status" value="1"/>
</dbReference>
<dbReference type="GO" id="GO:0000160">
    <property type="term" value="P:phosphorelay signal transduction system"/>
    <property type="evidence" value="ECO:0007669"/>
    <property type="project" value="InterPro"/>
</dbReference>
<evidence type="ECO:0000259" key="3">
    <source>
        <dbReference type="PROSITE" id="PS50110"/>
    </source>
</evidence>
<reference evidence="4 5" key="1">
    <citation type="submission" date="2018-10" db="EMBL/GenBank/DDBJ databases">
        <title>Genomic Encyclopedia of Type Strains, Phase IV (KMG-IV): sequencing the most valuable type-strain genomes for metagenomic binning, comparative biology and taxonomic classification.</title>
        <authorList>
            <person name="Goeker M."/>
        </authorList>
    </citation>
    <scope>NUCLEOTIDE SEQUENCE [LARGE SCALE GENOMIC DNA]</scope>
    <source>
        <strain evidence="4 5">DSM 22008</strain>
    </source>
</reference>
<dbReference type="InterPro" id="IPR001789">
    <property type="entry name" value="Sig_transdc_resp-reg_receiver"/>
</dbReference>
<evidence type="ECO:0000313" key="5">
    <source>
        <dbReference type="Proteomes" id="UP000282211"/>
    </source>
</evidence>
<accession>A0A420WFA8</accession>
<dbReference type="SMART" id="SM00448">
    <property type="entry name" value="REC"/>
    <property type="match status" value="1"/>
</dbReference>
<dbReference type="PANTHER" id="PTHR44591">
    <property type="entry name" value="STRESS RESPONSE REGULATOR PROTEIN 1"/>
    <property type="match status" value="1"/>
</dbReference>
<dbReference type="EMBL" id="RBII01000002">
    <property type="protein sequence ID" value="RKQ69663.1"/>
    <property type="molecule type" value="Genomic_DNA"/>
</dbReference>
<comment type="caution">
    <text evidence="4">The sequence shown here is derived from an EMBL/GenBank/DDBJ whole genome shotgun (WGS) entry which is preliminary data.</text>
</comment>
<protein>
    <submittedName>
        <fullName evidence="4">Two-component system cell cycle response regulator CpdR</fullName>
    </submittedName>
</protein>
<sequence>MATILYAEDDDAMRRFFEKALEKAGHQVIACQDGERALRALKFADGAFDMLLTDIMMPGLDGIELAKQAEVLSPGIKIMFITGFAAVAMSDAAAADTTVLSKPVHLRQLVDEVDRLIAA</sequence>
<feature type="modified residue" description="4-aspartylphosphate" evidence="2">
    <location>
        <position position="54"/>
    </location>
</feature>
<feature type="domain" description="Response regulatory" evidence="3">
    <location>
        <begin position="3"/>
        <end position="117"/>
    </location>
</feature>
<keyword evidence="1 2" id="KW-0597">Phosphoprotein</keyword>
<dbReference type="SUPFAM" id="SSF52172">
    <property type="entry name" value="CheY-like"/>
    <property type="match status" value="1"/>
</dbReference>
<dbReference type="PROSITE" id="PS50110">
    <property type="entry name" value="RESPONSE_REGULATORY"/>
    <property type="match status" value="1"/>
</dbReference>
<keyword evidence="5" id="KW-1185">Reference proteome</keyword>
<dbReference type="InterPro" id="IPR050595">
    <property type="entry name" value="Bact_response_regulator"/>
</dbReference>
<dbReference type="Pfam" id="PF00072">
    <property type="entry name" value="Response_reg"/>
    <property type="match status" value="1"/>
</dbReference>
<evidence type="ECO:0000256" key="1">
    <source>
        <dbReference type="ARBA" id="ARBA00022553"/>
    </source>
</evidence>
<dbReference type="InParanoid" id="A0A420WFA8"/>
<dbReference type="AlphaFoldDB" id="A0A420WFA8"/>
<dbReference type="Gene3D" id="3.40.50.2300">
    <property type="match status" value="1"/>
</dbReference>
<dbReference type="RefSeq" id="WP_121102573.1">
    <property type="nucleotide sequence ID" value="NZ_RBII01000002.1"/>
</dbReference>
<organism evidence="4 5">
    <name type="scientific">Litorimonas taeanensis</name>
    <dbReference type="NCBI Taxonomy" id="568099"/>
    <lineage>
        <taxon>Bacteria</taxon>
        <taxon>Pseudomonadati</taxon>
        <taxon>Pseudomonadota</taxon>
        <taxon>Alphaproteobacteria</taxon>
        <taxon>Maricaulales</taxon>
        <taxon>Robiginitomaculaceae</taxon>
    </lineage>
</organism>
<gene>
    <name evidence="4" type="ORF">DES40_2467</name>
</gene>
<dbReference type="Proteomes" id="UP000282211">
    <property type="component" value="Unassembled WGS sequence"/>
</dbReference>
<proteinExistence type="predicted"/>